<comment type="catalytic activity">
    <reaction evidence="8 9">
        <text>(R)-pantoate + NADP(+) = 2-dehydropantoate + NADPH + H(+)</text>
        <dbReference type="Rhea" id="RHEA:16233"/>
        <dbReference type="ChEBI" id="CHEBI:11561"/>
        <dbReference type="ChEBI" id="CHEBI:15378"/>
        <dbReference type="ChEBI" id="CHEBI:15980"/>
        <dbReference type="ChEBI" id="CHEBI:57783"/>
        <dbReference type="ChEBI" id="CHEBI:58349"/>
        <dbReference type="EC" id="1.1.1.169"/>
    </reaction>
</comment>
<dbReference type="RefSeq" id="WP_013705017.1">
    <property type="nucleotide sequence ID" value="NC_015388.1"/>
</dbReference>
<sequence>MKIAIIGPGAMGLFFAARLQESGQEVWLLDYRPERTAHLKQHALRLITLDGEDRDYYLNVVYEAHAIGPCDLTLVTVKAHQTEAAAAQLPLLMADGGVALTLQNGIGNLETMAAVVGPERLLAGVTTLGVTLLEIGRIRHAGQGPVLIGRPPGALVTDETLRLIVEVFRGAGLDCRETADIMAAVWDKLLINVGINSVTALTRLRNGQLLIAPEAWRVASAAVQEAWQTALASGVKPSPEPLSRMRQVCQATANNRSSMLQDVLAKRQTEIDAINGQIVRLGITLQVATPINALLTDLIKALELGLVSGATNVISE</sequence>
<evidence type="ECO:0000256" key="3">
    <source>
        <dbReference type="ARBA" id="ARBA00013014"/>
    </source>
</evidence>
<dbReference type="AlphaFoldDB" id="F2NGJ5"/>
<dbReference type="HOGENOM" id="CLU_031468_0_0_7"/>
<keyword evidence="13" id="KW-1185">Reference proteome</keyword>
<dbReference type="Pfam" id="PF08546">
    <property type="entry name" value="ApbA_C"/>
    <property type="match status" value="1"/>
</dbReference>
<feature type="domain" description="Ketopantoate reductase C-terminal" evidence="11">
    <location>
        <begin position="180"/>
        <end position="303"/>
    </location>
</feature>
<organism evidence="12 13">
    <name type="scientific">Desulfobacca acetoxidans (strain ATCC 700848 / DSM 11109 / ASRB2)</name>
    <dbReference type="NCBI Taxonomy" id="880072"/>
    <lineage>
        <taxon>Bacteria</taxon>
        <taxon>Pseudomonadati</taxon>
        <taxon>Thermodesulfobacteriota</taxon>
        <taxon>Desulfobaccia</taxon>
        <taxon>Desulfobaccales</taxon>
        <taxon>Desulfobaccaceae</taxon>
        <taxon>Desulfobacca</taxon>
    </lineage>
</organism>
<dbReference type="GO" id="GO:0015940">
    <property type="term" value="P:pantothenate biosynthetic process"/>
    <property type="evidence" value="ECO:0007669"/>
    <property type="project" value="UniProtKB-UniPathway"/>
</dbReference>
<dbReference type="InterPro" id="IPR008927">
    <property type="entry name" value="6-PGluconate_DH-like_C_sf"/>
</dbReference>
<dbReference type="Gene3D" id="1.10.1040.10">
    <property type="entry name" value="N-(1-d-carboxylethyl)-l-norvaline Dehydrogenase, domain 2"/>
    <property type="match status" value="1"/>
</dbReference>
<dbReference type="InterPro" id="IPR013752">
    <property type="entry name" value="KPA_reductase"/>
</dbReference>
<dbReference type="SUPFAM" id="SSF48179">
    <property type="entry name" value="6-phosphogluconate dehydrogenase C-terminal domain-like"/>
    <property type="match status" value="1"/>
</dbReference>
<evidence type="ECO:0000259" key="11">
    <source>
        <dbReference type="Pfam" id="PF08546"/>
    </source>
</evidence>
<dbReference type="UniPathway" id="UPA00028">
    <property type="reaction ID" value="UER00004"/>
</dbReference>
<dbReference type="FunFam" id="1.10.1040.10:FF:000017">
    <property type="entry name" value="2-dehydropantoate 2-reductase"/>
    <property type="match status" value="1"/>
</dbReference>
<evidence type="ECO:0000256" key="5">
    <source>
        <dbReference type="ARBA" id="ARBA00022857"/>
    </source>
</evidence>
<evidence type="ECO:0000256" key="1">
    <source>
        <dbReference type="ARBA" id="ARBA00004994"/>
    </source>
</evidence>
<evidence type="ECO:0000256" key="9">
    <source>
        <dbReference type="RuleBase" id="RU362068"/>
    </source>
</evidence>
<comment type="function">
    <text evidence="9">Catalyzes the NADPH-dependent reduction of ketopantoate into pantoic acid.</text>
</comment>
<dbReference type="eggNOG" id="COG1893">
    <property type="taxonomic scope" value="Bacteria"/>
</dbReference>
<dbReference type="InterPro" id="IPR003710">
    <property type="entry name" value="ApbA"/>
</dbReference>
<keyword evidence="5 9" id="KW-0521">NADP</keyword>
<accession>F2NGJ5</accession>
<keyword evidence="9" id="KW-0566">Pantothenate biosynthesis</keyword>
<feature type="domain" description="Ketopantoate reductase N-terminal" evidence="10">
    <location>
        <begin position="3"/>
        <end position="151"/>
    </location>
</feature>
<evidence type="ECO:0000256" key="2">
    <source>
        <dbReference type="ARBA" id="ARBA00007870"/>
    </source>
</evidence>
<dbReference type="SUPFAM" id="SSF51735">
    <property type="entry name" value="NAD(P)-binding Rossmann-fold domains"/>
    <property type="match status" value="1"/>
</dbReference>
<proteinExistence type="inferred from homology"/>
<dbReference type="NCBIfam" id="TIGR00745">
    <property type="entry name" value="apbA_panE"/>
    <property type="match status" value="1"/>
</dbReference>
<dbReference type="Pfam" id="PF02558">
    <property type="entry name" value="ApbA"/>
    <property type="match status" value="1"/>
</dbReference>
<dbReference type="GO" id="GO:0005737">
    <property type="term" value="C:cytoplasm"/>
    <property type="evidence" value="ECO:0007669"/>
    <property type="project" value="TreeGrafter"/>
</dbReference>
<reference evidence="13" key="2">
    <citation type="submission" date="2011-03" db="EMBL/GenBank/DDBJ databases">
        <title>The complete genome of Desulfobacca acetoxidans DSM 11109.</title>
        <authorList>
            <consortium name="US DOE Joint Genome Institute (JGI-PGF)"/>
            <person name="Lucas S."/>
            <person name="Copeland A."/>
            <person name="Lapidus A."/>
            <person name="Bruce D."/>
            <person name="Goodwin L."/>
            <person name="Pitluck S."/>
            <person name="Peters L."/>
            <person name="Kyrpides N."/>
            <person name="Mavromatis K."/>
            <person name="Ivanova N."/>
            <person name="Ovchinnikova G."/>
            <person name="Teshima H."/>
            <person name="Detter J.C."/>
            <person name="Han C."/>
            <person name="Land M."/>
            <person name="Hauser L."/>
            <person name="Markowitz V."/>
            <person name="Cheng J.-F."/>
            <person name="Hugenholtz P."/>
            <person name="Woyke T."/>
            <person name="Wu D."/>
            <person name="Spring S."/>
            <person name="Schueler E."/>
            <person name="Brambilla E."/>
            <person name="Klenk H.-P."/>
            <person name="Eisen J.A."/>
        </authorList>
    </citation>
    <scope>NUCLEOTIDE SEQUENCE [LARGE SCALE GENOMIC DNA]</scope>
    <source>
        <strain evidence="13">ATCC 700848 / DSM 11109 / ASRB2</strain>
    </source>
</reference>
<comment type="similarity">
    <text evidence="2 9">Belongs to the ketopantoate reductase family.</text>
</comment>
<gene>
    <name evidence="12" type="ordered locus">Desac_0003</name>
</gene>
<evidence type="ECO:0000256" key="7">
    <source>
        <dbReference type="ARBA" id="ARBA00032024"/>
    </source>
</evidence>
<dbReference type="STRING" id="880072.Desac_0003"/>
<name>F2NGJ5_DESAR</name>
<reference evidence="12 13" key="1">
    <citation type="journal article" date="2011" name="Stand. Genomic Sci.">
        <title>Complete genome sequence of the acetate-degrading sulfate reducer Desulfobacca acetoxidans type strain (ASRB2).</title>
        <authorList>
            <person name="Goker M."/>
            <person name="Teshima H."/>
            <person name="Lapidus A."/>
            <person name="Nolan M."/>
            <person name="Lucas S."/>
            <person name="Hammon N."/>
            <person name="Deshpande S."/>
            <person name="Cheng J.F."/>
            <person name="Tapia R."/>
            <person name="Han C."/>
            <person name="Goodwin L."/>
            <person name="Pitluck S."/>
            <person name="Huntemann M."/>
            <person name="Liolios K."/>
            <person name="Ivanova N."/>
            <person name="Pagani I."/>
            <person name="Mavromatis K."/>
            <person name="Ovchinikova G."/>
            <person name="Pati A."/>
            <person name="Chen A."/>
            <person name="Palaniappan K."/>
            <person name="Land M."/>
            <person name="Hauser L."/>
            <person name="Brambilla E.M."/>
            <person name="Rohde M."/>
            <person name="Spring S."/>
            <person name="Detter J.C."/>
            <person name="Woyke T."/>
            <person name="Bristow J."/>
            <person name="Eisen J.A."/>
            <person name="Markowitz V."/>
            <person name="Hugenholtz P."/>
            <person name="Kyrpides N.C."/>
            <person name="Klenk H.P."/>
        </authorList>
    </citation>
    <scope>NUCLEOTIDE SEQUENCE [LARGE SCALE GENOMIC DNA]</scope>
    <source>
        <strain evidence="13">ATCC 700848 / DSM 11109 / ASRB2</strain>
    </source>
</reference>
<dbReference type="InterPro" id="IPR013332">
    <property type="entry name" value="KPR_N"/>
</dbReference>
<dbReference type="EC" id="1.1.1.169" evidence="3 9"/>
<dbReference type="GO" id="GO:0008677">
    <property type="term" value="F:2-dehydropantoate 2-reductase activity"/>
    <property type="evidence" value="ECO:0007669"/>
    <property type="project" value="UniProtKB-EC"/>
</dbReference>
<dbReference type="InterPro" id="IPR036291">
    <property type="entry name" value="NAD(P)-bd_dom_sf"/>
</dbReference>
<comment type="pathway">
    <text evidence="1 9">Cofactor biosynthesis; (R)-pantothenate biosynthesis; (R)-pantoate from 3-methyl-2-oxobutanoate: step 2/2.</text>
</comment>
<keyword evidence="6 9" id="KW-0560">Oxidoreductase</keyword>
<evidence type="ECO:0000256" key="8">
    <source>
        <dbReference type="ARBA" id="ARBA00048793"/>
    </source>
</evidence>
<dbReference type="Gene3D" id="3.40.50.720">
    <property type="entry name" value="NAD(P)-binding Rossmann-like Domain"/>
    <property type="match status" value="1"/>
</dbReference>
<dbReference type="EMBL" id="CP002629">
    <property type="protein sequence ID" value="AEB07902.1"/>
    <property type="molecule type" value="Genomic_DNA"/>
</dbReference>
<dbReference type="Proteomes" id="UP000000483">
    <property type="component" value="Chromosome"/>
</dbReference>
<dbReference type="GO" id="GO:0050661">
    <property type="term" value="F:NADP binding"/>
    <property type="evidence" value="ECO:0007669"/>
    <property type="project" value="TreeGrafter"/>
</dbReference>
<dbReference type="PANTHER" id="PTHR43765:SF2">
    <property type="entry name" value="2-DEHYDROPANTOATE 2-REDUCTASE"/>
    <property type="match status" value="1"/>
</dbReference>
<evidence type="ECO:0000313" key="13">
    <source>
        <dbReference type="Proteomes" id="UP000000483"/>
    </source>
</evidence>
<dbReference type="InterPro" id="IPR013328">
    <property type="entry name" value="6PGD_dom2"/>
</dbReference>
<dbReference type="OrthoDB" id="5333395at2"/>
<protein>
    <recommendedName>
        <fullName evidence="4 9">2-dehydropantoate 2-reductase</fullName>
        <ecNumber evidence="3 9">1.1.1.169</ecNumber>
    </recommendedName>
    <alternativeName>
        <fullName evidence="7 9">Ketopantoate reductase</fullName>
    </alternativeName>
</protein>
<evidence type="ECO:0000259" key="10">
    <source>
        <dbReference type="Pfam" id="PF02558"/>
    </source>
</evidence>
<evidence type="ECO:0000313" key="12">
    <source>
        <dbReference type="EMBL" id="AEB07902.1"/>
    </source>
</evidence>
<dbReference type="InterPro" id="IPR050838">
    <property type="entry name" value="Ketopantoate_reductase"/>
</dbReference>
<dbReference type="PANTHER" id="PTHR43765">
    <property type="entry name" value="2-DEHYDROPANTOATE 2-REDUCTASE-RELATED"/>
    <property type="match status" value="1"/>
</dbReference>
<dbReference type="KEGG" id="dao:Desac_0003"/>
<evidence type="ECO:0000256" key="6">
    <source>
        <dbReference type="ARBA" id="ARBA00023002"/>
    </source>
</evidence>
<evidence type="ECO:0000256" key="4">
    <source>
        <dbReference type="ARBA" id="ARBA00019465"/>
    </source>
</evidence>